<evidence type="ECO:0000313" key="2">
    <source>
        <dbReference type="EMBL" id="GBG73500.1"/>
    </source>
</evidence>
<evidence type="ECO:0000313" key="3">
    <source>
        <dbReference type="Proteomes" id="UP000265515"/>
    </source>
</evidence>
<comment type="caution">
    <text evidence="2">The sequence shown here is derived from an EMBL/GenBank/DDBJ whole genome shotgun (WGS) entry which is preliminary data.</text>
</comment>
<protein>
    <submittedName>
        <fullName evidence="2">Uncharacterized protein</fullName>
    </submittedName>
</protein>
<sequence>MRRRELEDKKKMDELIRREIERNSEVLEARVMSKIGRQFLVAREEARMEESRSHIFRTRRSVTRDKMDEYADKGTEDIEDEIAKLYEIREKKRKAKASVEGEGRRPFRQPVFGRNGSVEDGPIGESSKMEEERGRTKIAAGSGPDGFLAYVLAQRRLLTPKTKEQLKAICRQENVTYTTKGPTIKSIIEARAKVAYEGFIFTPSTSSTSPDEERTPSE</sequence>
<keyword evidence="3" id="KW-1185">Reference proteome</keyword>
<accession>A0A388KTV4</accession>
<dbReference type="AlphaFoldDB" id="A0A388KTV4"/>
<gene>
    <name evidence="2" type="ORF">CBR_g16843</name>
</gene>
<name>A0A388KTV4_CHABU</name>
<evidence type="ECO:0000256" key="1">
    <source>
        <dbReference type="SAM" id="MobiDB-lite"/>
    </source>
</evidence>
<feature type="region of interest" description="Disordered" evidence="1">
    <location>
        <begin position="97"/>
        <end position="130"/>
    </location>
</feature>
<reference evidence="2 3" key="1">
    <citation type="journal article" date="2018" name="Cell">
        <title>The Chara Genome: Secondary Complexity and Implications for Plant Terrestrialization.</title>
        <authorList>
            <person name="Nishiyama T."/>
            <person name="Sakayama H."/>
            <person name="Vries J.D."/>
            <person name="Buschmann H."/>
            <person name="Saint-Marcoux D."/>
            <person name="Ullrich K.K."/>
            <person name="Haas F.B."/>
            <person name="Vanderstraeten L."/>
            <person name="Becker D."/>
            <person name="Lang D."/>
            <person name="Vosolsobe S."/>
            <person name="Rombauts S."/>
            <person name="Wilhelmsson P.K.I."/>
            <person name="Janitza P."/>
            <person name="Kern R."/>
            <person name="Heyl A."/>
            <person name="Rumpler F."/>
            <person name="Villalobos L.I.A.C."/>
            <person name="Clay J.M."/>
            <person name="Skokan R."/>
            <person name="Toyoda A."/>
            <person name="Suzuki Y."/>
            <person name="Kagoshima H."/>
            <person name="Schijlen E."/>
            <person name="Tajeshwar N."/>
            <person name="Catarino B."/>
            <person name="Hetherington A.J."/>
            <person name="Saltykova A."/>
            <person name="Bonnot C."/>
            <person name="Breuninger H."/>
            <person name="Symeonidi A."/>
            <person name="Radhakrishnan G.V."/>
            <person name="Van Nieuwerburgh F."/>
            <person name="Deforce D."/>
            <person name="Chang C."/>
            <person name="Karol K.G."/>
            <person name="Hedrich R."/>
            <person name="Ulvskov P."/>
            <person name="Glockner G."/>
            <person name="Delwiche C.F."/>
            <person name="Petrasek J."/>
            <person name="Van de Peer Y."/>
            <person name="Friml J."/>
            <person name="Beilby M."/>
            <person name="Dolan L."/>
            <person name="Kohara Y."/>
            <person name="Sugano S."/>
            <person name="Fujiyama A."/>
            <person name="Delaux P.-M."/>
            <person name="Quint M."/>
            <person name="TheiBen G."/>
            <person name="Hagemann M."/>
            <person name="Harholt J."/>
            <person name="Dunand C."/>
            <person name="Zachgo S."/>
            <person name="Langdale J."/>
            <person name="Maumus F."/>
            <person name="Straeten D.V.D."/>
            <person name="Gould S.B."/>
            <person name="Rensing S.A."/>
        </authorList>
    </citation>
    <scope>NUCLEOTIDE SEQUENCE [LARGE SCALE GENOMIC DNA]</scope>
    <source>
        <strain evidence="2 3">S276</strain>
    </source>
</reference>
<proteinExistence type="predicted"/>
<dbReference type="EMBL" id="BFEA01000185">
    <property type="protein sequence ID" value="GBG73500.1"/>
    <property type="molecule type" value="Genomic_DNA"/>
</dbReference>
<dbReference type="Proteomes" id="UP000265515">
    <property type="component" value="Unassembled WGS sequence"/>
</dbReference>
<dbReference type="Gramene" id="GBG73500">
    <property type="protein sequence ID" value="GBG73500"/>
    <property type="gene ID" value="CBR_g16843"/>
</dbReference>
<organism evidence="2 3">
    <name type="scientific">Chara braunii</name>
    <name type="common">Braun's stonewort</name>
    <dbReference type="NCBI Taxonomy" id="69332"/>
    <lineage>
        <taxon>Eukaryota</taxon>
        <taxon>Viridiplantae</taxon>
        <taxon>Streptophyta</taxon>
        <taxon>Charophyceae</taxon>
        <taxon>Charales</taxon>
        <taxon>Characeae</taxon>
        <taxon>Chara</taxon>
    </lineage>
</organism>